<reference evidence="1" key="1">
    <citation type="submission" date="2021-01" db="EMBL/GenBank/DDBJ databases">
        <authorList>
            <person name="Li S."/>
            <person name="Lin Y."/>
        </authorList>
    </citation>
    <scope>NUCLEOTIDE SEQUENCE</scope>
</reference>
<accession>A0A898KAE5</accession>
<evidence type="ECO:0000313" key="2">
    <source>
        <dbReference type="Proteomes" id="UP000663176"/>
    </source>
</evidence>
<sequence length="112" mass="12995">MTDEDYDEQFKREILPDWAERYDPSGTLELHRQLCTKDGRRLGNAFITKIGFTLASIADFKPEPCYTVLTDAGSEVRMIESEIHEYFYIGEYISKAYTIPGLRNRKTDESKS</sequence>
<dbReference type="RefSeq" id="YP_010114855.1">
    <property type="nucleotide sequence ID" value="NC_055919.1"/>
</dbReference>
<name>A0A898KAE5_9CAUD</name>
<evidence type="ECO:0000313" key="1">
    <source>
        <dbReference type="EMBL" id="QSJ03663.1"/>
    </source>
</evidence>
<dbReference type="EMBL" id="MW495044">
    <property type="protein sequence ID" value="QSJ03663.1"/>
    <property type="molecule type" value="Genomic_DNA"/>
</dbReference>
<dbReference type="Proteomes" id="UP000663176">
    <property type="component" value="Segment"/>
</dbReference>
<protein>
    <submittedName>
        <fullName evidence="1">Uncharacterized protein</fullName>
    </submittedName>
</protein>
<keyword evidence="2" id="KW-1185">Reference proteome</keyword>
<organism evidence="1 2">
    <name type="scientific">Klebsiella phage vB_KpnP_P184</name>
    <dbReference type="NCBI Taxonomy" id="2806547"/>
    <lineage>
        <taxon>Viruses</taxon>
        <taxon>Duplodnaviria</taxon>
        <taxon>Heunggongvirae</taxon>
        <taxon>Uroviricota</taxon>
        <taxon>Caudoviricetes</taxon>
        <taxon>Schitoviridae</taxon>
        <taxon>Efbeekayvirus</taxon>
        <taxon>Efbeekayvirus P184</taxon>
    </lineage>
</organism>
<dbReference type="GeneID" id="65133457"/>
<proteinExistence type="predicted"/>
<dbReference type="KEGG" id="vg:65133457"/>